<evidence type="ECO:0000256" key="2">
    <source>
        <dbReference type="ARBA" id="ARBA00022737"/>
    </source>
</evidence>
<keyword evidence="3" id="KW-0009">Actin-binding</keyword>
<dbReference type="PANTHER" id="PTHR12751:SF18">
    <property type="entry name" value="PHOSPHATASE AND ACTIN REGULATOR 1"/>
    <property type="match status" value="1"/>
</dbReference>
<dbReference type="SMART" id="SM00707">
    <property type="entry name" value="RPEL"/>
    <property type="match status" value="3"/>
</dbReference>
<dbReference type="EMBL" id="JAPWDV010000003">
    <property type="protein sequence ID" value="KAJ6217768.1"/>
    <property type="molecule type" value="Genomic_DNA"/>
</dbReference>
<dbReference type="PANTHER" id="PTHR12751">
    <property type="entry name" value="PHOSPHATASE AND ACTIN REGULATOR PHACTR"/>
    <property type="match status" value="1"/>
</dbReference>
<dbReference type="GO" id="GO:0030036">
    <property type="term" value="P:actin cytoskeleton organization"/>
    <property type="evidence" value="ECO:0007669"/>
    <property type="project" value="TreeGrafter"/>
</dbReference>
<feature type="region of interest" description="Disordered" evidence="5">
    <location>
        <begin position="272"/>
        <end position="334"/>
    </location>
</feature>
<accession>A0A9Q0M309</accession>
<feature type="compositionally biased region" description="Polar residues" evidence="5">
    <location>
        <begin position="272"/>
        <end position="282"/>
    </location>
</feature>
<feature type="repeat" description="RPEL" evidence="4">
    <location>
        <begin position="780"/>
        <end position="805"/>
    </location>
</feature>
<feature type="repeat" description="RPEL" evidence="4">
    <location>
        <begin position="742"/>
        <end position="767"/>
    </location>
</feature>
<reference evidence="6" key="1">
    <citation type="submission" date="2022-12" db="EMBL/GenBank/DDBJ databases">
        <title>Genome assemblies of Blomia tropicalis.</title>
        <authorList>
            <person name="Cui Y."/>
        </authorList>
    </citation>
    <scope>NUCLEOTIDE SEQUENCE</scope>
    <source>
        <tissue evidence="6">Adult mites</tissue>
    </source>
</reference>
<dbReference type="Pfam" id="PF02755">
    <property type="entry name" value="RPEL"/>
    <property type="match status" value="2"/>
</dbReference>
<dbReference type="GO" id="GO:0003779">
    <property type="term" value="F:actin binding"/>
    <property type="evidence" value="ECO:0007669"/>
    <property type="project" value="UniProtKB-KW"/>
</dbReference>
<dbReference type="InterPro" id="IPR004018">
    <property type="entry name" value="RPEL_repeat"/>
</dbReference>
<dbReference type="Gene3D" id="6.10.140.2130">
    <property type="match status" value="1"/>
</dbReference>
<feature type="repeat" description="RPEL" evidence="4">
    <location>
        <begin position="704"/>
        <end position="729"/>
    </location>
</feature>
<dbReference type="OMA" id="DSRHMTR"/>
<evidence type="ECO:0000313" key="6">
    <source>
        <dbReference type="EMBL" id="KAJ6217768.1"/>
    </source>
</evidence>
<evidence type="ECO:0000256" key="5">
    <source>
        <dbReference type="SAM" id="MobiDB-lite"/>
    </source>
</evidence>
<gene>
    <name evidence="6" type="ORF">RDWZM_008925</name>
</gene>
<evidence type="ECO:0000256" key="1">
    <source>
        <dbReference type="ARBA" id="ARBA00009795"/>
    </source>
</evidence>
<keyword evidence="7" id="KW-1185">Reference proteome</keyword>
<evidence type="ECO:0000256" key="3">
    <source>
        <dbReference type="ARBA" id="ARBA00023203"/>
    </source>
</evidence>
<evidence type="ECO:0008006" key="8">
    <source>
        <dbReference type="Google" id="ProtNLM"/>
    </source>
</evidence>
<evidence type="ECO:0000313" key="7">
    <source>
        <dbReference type="Proteomes" id="UP001142055"/>
    </source>
</evidence>
<feature type="region of interest" description="Disordered" evidence="5">
    <location>
        <begin position="110"/>
        <end position="134"/>
    </location>
</feature>
<dbReference type="PROSITE" id="PS51073">
    <property type="entry name" value="RPEL"/>
    <property type="match status" value="3"/>
</dbReference>
<sequence length="862" mass="96220">MSFHKRKKGKNQSIAAPMEPEPVLISPTTTEIINTPRNEYSLSVEDKNLISKALLAGHNRQQLHQSICAGIGGSKLQQNTCDNNNKGSNNITGAIISNHVNGQMISSIQHNVPSEDDNGENSSEDNNGTTSQQQIVQDSQINNNVQQLRQQQLSSGKMTSSTPSSNSAKRKFIILTRLFKPWKWKRKKKSEKCLKDESNSITVDISTHQQESTQPIMDNHNHMNNSSDIVCVTSTSSSSSSTAASNSSHLKGAVATPLVALSNPEHTQQLKQFLKQRQSSLDQTNSMNYNNSSSYSSDSQPTSTNSNNQQALSNTNSSLPHENCPNNTSNNDFSNNINKIEKVITCSYPSRSTIVPSSNVTTNSSLSSSSVTISSSTTGVTTATITTNSRFYDAKRLINDHHGTVSPLSVSSITFSNISDEFGPIPPPRMFSDAVISTLQAADANGNVQQIYYNNHRQKTEKMNNTQNDKCLQMDYTANTQKAVVDNPKNDCNNCDHHEQTLVSQISNLNLNNVQVINGAGDGGCGDNGYYINDELLNFDPNFDYEDEWSSPFVEEVPAKEPQFSAVPKKSALKKPKNIPIFHFSTATNNHPNSASNGNIVNGQSNNSSNITNGSVLSKIRQFNGNNINNNSNHYNGNNNEAKLHIAKLHIMPSITINNSDLKSNSITESNNEDDVNDDESINWKDYYGEDEKGKIAAKIARKESLQLKLLQRPNKQELIDKNIIPVMSENERHDCREAIGTKLNRRLSLRPTAEELEQRNILKQQSADELREDKEKTKQTLIRKLSFRPTIDELKERKIIRFNDYVEVTQANDYDRRADKPWTRLTPRDKAAIRKELNEFKSSEMEVHEDSRHMTRFHRSG</sequence>
<comment type="similarity">
    <text evidence="1">Belongs to the phosphatase and actin regulator family.</text>
</comment>
<feature type="region of interest" description="Disordered" evidence="5">
    <location>
        <begin position="1"/>
        <end position="23"/>
    </location>
</feature>
<evidence type="ECO:0000256" key="4">
    <source>
        <dbReference type="PROSITE-ProRule" id="PRU00401"/>
    </source>
</evidence>
<feature type="compositionally biased region" description="Polar residues" evidence="5">
    <location>
        <begin position="311"/>
        <end position="320"/>
    </location>
</feature>
<keyword evidence="2" id="KW-0677">Repeat</keyword>
<feature type="compositionally biased region" description="Acidic residues" evidence="5">
    <location>
        <begin position="114"/>
        <end position="123"/>
    </location>
</feature>
<comment type="caution">
    <text evidence="6">The sequence shown here is derived from an EMBL/GenBank/DDBJ whole genome shotgun (WGS) entry which is preliminary data.</text>
</comment>
<dbReference type="Proteomes" id="UP001142055">
    <property type="component" value="Chromosome 3"/>
</dbReference>
<organism evidence="6 7">
    <name type="scientific">Blomia tropicalis</name>
    <name type="common">Mite</name>
    <dbReference type="NCBI Taxonomy" id="40697"/>
    <lineage>
        <taxon>Eukaryota</taxon>
        <taxon>Metazoa</taxon>
        <taxon>Ecdysozoa</taxon>
        <taxon>Arthropoda</taxon>
        <taxon>Chelicerata</taxon>
        <taxon>Arachnida</taxon>
        <taxon>Acari</taxon>
        <taxon>Acariformes</taxon>
        <taxon>Sarcoptiformes</taxon>
        <taxon>Astigmata</taxon>
        <taxon>Glycyphagoidea</taxon>
        <taxon>Echimyopodidae</taxon>
        <taxon>Blomia</taxon>
    </lineage>
</organism>
<dbReference type="Gene3D" id="6.10.140.1750">
    <property type="match status" value="1"/>
</dbReference>
<proteinExistence type="inferred from homology"/>
<feature type="compositionally biased region" description="Basic residues" evidence="5">
    <location>
        <begin position="1"/>
        <end position="10"/>
    </location>
</feature>
<name>A0A9Q0M309_BLOTA</name>
<protein>
    <recommendedName>
        <fullName evidence="8">Phosphatase and actin regulator 1</fullName>
    </recommendedName>
</protein>
<feature type="compositionally biased region" description="Low complexity" evidence="5">
    <location>
        <begin position="323"/>
        <end position="334"/>
    </location>
</feature>
<dbReference type="AlphaFoldDB" id="A0A9Q0M309"/>
<feature type="compositionally biased region" description="Low complexity" evidence="5">
    <location>
        <begin position="283"/>
        <end position="310"/>
    </location>
</feature>